<dbReference type="PROSITE" id="PS50006">
    <property type="entry name" value="FHA_DOMAIN"/>
    <property type="match status" value="1"/>
</dbReference>
<dbReference type="SMART" id="SM00240">
    <property type="entry name" value="FHA"/>
    <property type="match status" value="1"/>
</dbReference>
<evidence type="ECO:0000259" key="2">
    <source>
        <dbReference type="PROSITE" id="PS50006"/>
    </source>
</evidence>
<reference evidence="3" key="1">
    <citation type="journal article" date="2015" name="Nat. Genet.">
        <title>The pineapple genome and the evolution of CAM photosynthesis.</title>
        <authorList>
            <person name="Ming R."/>
            <person name="VanBuren R."/>
            <person name="Wai C.M."/>
            <person name="Tang H."/>
            <person name="Schatz M.C."/>
            <person name="Bowers J.E."/>
            <person name="Lyons E."/>
            <person name="Wang M.L."/>
            <person name="Chen J."/>
            <person name="Biggers E."/>
            <person name="Zhang J."/>
            <person name="Huang L."/>
            <person name="Zhang L."/>
            <person name="Miao W."/>
            <person name="Zhang J."/>
            <person name="Ye Z."/>
            <person name="Miao C."/>
            <person name="Lin Z."/>
            <person name="Wang H."/>
            <person name="Zhou H."/>
            <person name="Yim W.C."/>
            <person name="Priest H.D."/>
            <person name="Zheng C."/>
            <person name="Woodhouse M."/>
            <person name="Edger P.P."/>
            <person name="Guyot R."/>
            <person name="Guo H.B."/>
            <person name="Guo H."/>
            <person name="Zheng G."/>
            <person name="Singh R."/>
            <person name="Sharma A."/>
            <person name="Min X."/>
            <person name="Zheng Y."/>
            <person name="Lee H."/>
            <person name="Gurtowski J."/>
            <person name="Sedlazeck F.J."/>
            <person name="Harkess A."/>
            <person name="McKain M.R."/>
            <person name="Liao Z."/>
            <person name="Fang J."/>
            <person name="Liu J."/>
            <person name="Zhang X."/>
            <person name="Zhang Q."/>
            <person name="Hu W."/>
            <person name="Qin Y."/>
            <person name="Wang K."/>
            <person name="Chen L.Y."/>
            <person name="Shirley N."/>
            <person name="Lin Y.R."/>
            <person name="Liu L.Y."/>
            <person name="Hernandez A.G."/>
            <person name="Wright C.L."/>
            <person name="Bulone V."/>
            <person name="Tuskan G.A."/>
            <person name="Heath K."/>
            <person name="Zee F."/>
            <person name="Moore P.H."/>
            <person name="Sunkar R."/>
            <person name="Leebens-Mack J.H."/>
            <person name="Mockler T."/>
            <person name="Bennetzen J.L."/>
            <person name="Freeling M."/>
            <person name="Sankoff D."/>
            <person name="Paterson A.H."/>
            <person name="Zhu X."/>
            <person name="Yang X."/>
            <person name="Smith J.A."/>
            <person name="Cushman J.C."/>
            <person name="Paull R.E."/>
            <person name="Yu Q."/>
        </authorList>
    </citation>
    <scope>NUCLEOTIDE SEQUENCE [LARGE SCALE GENOMIC DNA]</scope>
    <source>
        <strain evidence="3">cv. F153</strain>
    </source>
</reference>
<dbReference type="Gramene" id="Aco003211.1.mrna1">
    <property type="protein sequence ID" value="Aco003211.1.mrna1.cds1"/>
    <property type="gene ID" value="Aco003211.1.path1"/>
</dbReference>
<evidence type="ECO:0000256" key="1">
    <source>
        <dbReference type="SAM" id="MobiDB-lite"/>
    </source>
</evidence>
<organism evidence="5">
    <name type="scientific">Ananas comosus</name>
    <name type="common">Pineapple</name>
    <name type="synonym">Ananas ananas</name>
    <dbReference type="NCBI Taxonomy" id="4615"/>
    <lineage>
        <taxon>Eukaryota</taxon>
        <taxon>Viridiplantae</taxon>
        <taxon>Streptophyta</taxon>
        <taxon>Embryophyta</taxon>
        <taxon>Tracheophyta</taxon>
        <taxon>Spermatophyta</taxon>
        <taxon>Magnoliopsida</taxon>
        <taxon>Liliopsida</taxon>
        <taxon>Poales</taxon>
        <taxon>Bromeliaceae</taxon>
        <taxon>Bromelioideae</taxon>
        <taxon>Ananas</taxon>
    </lineage>
</organism>
<dbReference type="Pfam" id="PF00498">
    <property type="entry name" value="FHA"/>
    <property type="match status" value="1"/>
</dbReference>
<dbReference type="Proteomes" id="UP000515123">
    <property type="component" value="Linkage group 17"/>
</dbReference>
<feature type="domain" description="FHA" evidence="2">
    <location>
        <begin position="28"/>
        <end position="80"/>
    </location>
</feature>
<reference evidence="4 5" key="2">
    <citation type="submission" date="2025-04" db="UniProtKB">
        <authorList>
            <consortium name="RefSeq"/>
        </authorList>
    </citation>
    <scope>IDENTIFICATION</scope>
    <source>
        <tissue evidence="4 5">Leaf</tissue>
    </source>
</reference>
<evidence type="ECO:0000313" key="6">
    <source>
        <dbReference type="RefSeq" id="XP_020106808.1"/>
    </source>
</evidence>
<dbReference type="RefSeq" id="XP_020106807.1">
    <property type="nucleotide sequence ID" value="XM_020251218.1"/>
</dbReference>
<evidence type="ECO:0000313" key="5">
    <source>
        <dbReference type="RefSeq" id="XP_020106807.1"/>
    </source>
</evidence>
<gene>
    <name evidence="4 5 6" type="primary">LOC109723016</name>
</gene>
<dbReference type="InterPro" id="IPR050923">
    <property type="entry name" value="Cell_Proc_Reg/RNA_Proc"/>
</dbReference>
<protein>
    <submittedName>
        <fullName evidence="4 5">FHA domain-containing protein At4g14490-like isoform X1</fullName>
    </submittedName>
</protein>
<dbReference type="RefSeq" id="XP_020106808.1">
    <property type="nucleotide sequence ID" value="XM_020251219.1"/>
</dbReference>
<evidence type="ECO:0000313" key="4">
    <source>
        <dbReference type="RefSeq" id="XP_020106806.1"/>
    </source>
</evidence>
<dbReference type="GeneID" id="109723016"/>
<dbReference type="OrthoDB" id="687730at2759"/>
<dbReference type="RefSeq" id="XP_020106806.1">
    <property type="nucleotide sequence ID" value="XM_020251217.1"/>
</dbReference>
<feature type="compositionally biased region" description="Basic and acidic residues" evidence="1">
    <location>
        <begin position="302"/>
        <end position="317"/>
    </location>
</feature>
<feature type="region of interest" description="Disordered" evidence="1">
    <location>
        <begin position="112"/>
        <end position="139"/>
    </location>
</feature>
<proteinExistence type="predicted"/>
<dbReference type="Gene3D" id="2.60.200.20">
    <property type="match status" value="1"/>
</dbReference>
<evidence type="ECO:0000313" key="3">
    <source>
        <dbReference type="Proteomes" id="UP000515123"/>
    </source>
</evidence>
<feature type="compositionally biased region" description="Basic and acidic residues" evidence="1">
    <location>
        <begin position="217"/>
        <end position="227"/>
    </location>
</feature>
<dbReference type="InterPro" id="IPR008984">
    <property type="entry name" value="SMAD_FHA_dom_sf"/>
</dbReference>
<feature type="region of interest" description="Disordered" evidence="1">
    <location>
        <begin position="195"/>
        <end position="323"/>
    </location>
</feature>
<name>A0A6P5GG43_ANACO</name>
<feature type="compositionally biased region" description="Basic and acidic residues" evidence="1">
    <location>
        <begin position="261"/>
        <end position="270"/>
    </location>
</feature>
<dbReference type="AlphaFoldDB" id="A0A6P5GG43"/>
<dbReference type="SUPFAM" id="SSF49879">
    <property type="entry name" value="SMAD/FHA domain"/>
    <property type="match status" value="1"/>
</dbReference>
<keyword evidence="3" id="KW-1185">Reference proteome</keyword>
<dbReference type="InterPro" id="IPR000253">
    <property type="entry name" value="FHA_dom"/>
</dbReference>
<accession>A0A6P5GG43</accession>
<dbReference type="PANTHER" id="PTHR23308">
    <property type="entry name" value="NUCLEAR INHIBITOR OF PROTEIN PHOSPHATASE-1"/>
    <property type="match status" value="1"/>
</dbReference>
<sequence>MDEPILQLLVEKGRRKGESVECKPGAALRLGRVVRGNTFALRDPGVSQKHLSFEFLREASRWVVTDLDTSNGTVLNGSQIAPSVPVPLSDGDAIKIGETTYISVKIAGGRPRTAAEDEAAVGRRGRRRAGAPPLPPVRSEVEMPLDSAVEEVSEASVANGRGKGRGRGRLRKAAAASAGVSIKDEIVDAVAVEESVPEVKERTRGRRPATRGSSIRASKEAEKEERQVSVTVPDLADQEAKEEKQRLGTRRPNTRATSARFSKEVEKETESSILPPNSEVAEACEDGNLLMEGNDDSEEQNDGERQREREGEDKSLDEGGDNMDNMTLGEWFERMEKFLPQVINDISEEIISILKEKAERFDVFIATNANAG</sequence>